<dbReference type="SUPFAM" id="SSF56300">
    <property type="entry name" value="Metallo-dependent phosphatases"/>
    <property type="match status" value="1"/>
</dbReference>
<name>M9RH57_9RHOB</name>
<evidence type="ECO:0000313" key="3">
    <source>
        <dbReference type="Proteomes" id="UP000004688"/>
    </source>
</evidence>
<evidence type="ECO:0000259" key="1">
    <source>
        <dbReference type="Pfam" id="PF00149"/>
    </source>
</evidence>
<proteinExistence type="predicted"/>
<gene>
    <name evidence="2" type="ORF">OA238_c18100</name>
</gene>
<dbReference type="EMBL" id="CP003742">
    <property type="protein sequence ID" value="AGI71919.1"/>
    <property type="molecule type" value="Genomic_DNA"/>
</dbReference>
<dbReference type="HOGENOM" id="CLU_026621_1_0_5"/>
<dbReference type="AlphaFoldDB" id="M9RH57"/>
<feature type="domain" description="Calcineurin-like phosphoesterase" evidence="1">
    <location>
        <begin position="1"/>
        <end position="193"/>
    </location>
</feature>
<keyword evidence="3" id="KW-1185">Reference proteome</keyword>
<dbReference type="InterPro" id="IPR050535">
    <property type="entry name" value="DNA_Repair-Maintenance_Comp"/>
</dbReference>
<dbReference type="eggNOG" id="COG0420">
    <property type="taxonomic scope" value="Bacteria"/>
</dbReference>
<dbReference type="Gene3D" id="3.60.21.10">
    <property type="match status" value="1"/>
</dbReference>
<dbReference type="Proteomes" id="UP000004688">
    <property type="component" value="Chromosome"/>
</dbReference>
<dbReference type="STRING" id="391616.OA238_c18100"/>
<accession>M9RH57</accession>
<dbReference type="GO" id="GO:0016787">
    <property type="term" value="F:hydrolase activity"/>
    <property type="evidence" value="ECO:0007669"/>
    <property type="project" value="InterPro"/>
</dbReference>
<sequence length="372" mass="40395">MRFIHTADLHLAKPFGRFDADTQAALRVARLDALSCLGAAARVGKAEFILIAGDTFDAEAPPSKVVRRALDVMAEFADLQWVLLPGNHDSLAAVDLWERIERDKPDNVILAVTSEVIKIGDHIAILPAPPTVRNPGVDLTDWMTDAQTGQRFRIGLAHGGILDFGSEEVTVAVIRPDRAERSKLDYLALGDWHGQKSITSRTWYSGSPEADNFKGHAAAGALLVEITAPGDAPQVTAVPIGQFDWRPIALEFFAGTDPVQQLTDALPVLGRDKTLVRLEASGRLGLLEQSQLREMCAKIADDFHYFEVILDRLGIEQAVDDLDLIATGGALRATADSLFAATDLEGRTAEDVQVAQIALTHLFHVAQQESTQ</sequence>
<protein>
    <recommendedName>
        <fullName evidence="1">Calcineurin-like phosphoesterase domain-containing protein</fullName>
    </recommendedName>
</protein>
<dbReference type="PANTHER" id="PTHR30337">
    <property type="entry name" value="COMPONENT OF ATP-DEPENDENT DSDNA EXONUCLEASE"/>
    <property type="match status" value="1"/>
</dbReference>
<organism evidence="2 3">
    <name type="scientific">Octadecabacter arcticus 238</name>
    <dbReference type="NCBI Taxonomy" id="391616"/>
    <lineage>
        <taxon>Bacteria</taxon>
        <taxon>Pseudomonadati</taxon>
        <taxon>Pseudomonadota</taxon>
        <taxon>Alphaproteobacteria</taxon>
        <taxon>Rhodobacterales</taxon>
        <taxon>Roseobacteraceae</taxon>
        <taxon>Octadecabacter</taxon>
    </lineage>
</organism>
<dbReference type="KEGG" id="oar:OA238_c18100"/>
<dbReference type="InterPro" id="IPR029052">
    <property type="entry name" value="Metallo-depent_PP-like"/>
</dbReference>
<dbReference type="PANTHER" id="PTHR30337:SF0">
    <property type="entry name" value="NUCLEASE SBCCD SUBUNIT D"/>
    <property type="match status" value="1"/>
</dbReference>
<evidence type="ECO:0000313" key="2">
    <source>
        <dbReference type="EMBL" id="AGI71919.1"/>
    </source>
</evidence>
<dbReference type="RefSeq" id="WP_015495056.1">
    <property type="nucleotide sequence ID" value="NC_020908.1"/>
</dbReference>
<dbReference type="InterPro" id="IPR004843">
    <property type="entry name" value="Calcineurin-like_PHP"/>
</dbReference>
<reference evidence="2 3" key="1">
    <citation type="journal article" date="2013" name="PLoS ONE">
        <title>Poles Apart: Arctic and Antarctic Octadecabacter strains Share High Genome Plasticity and a New Type of Xanthorhodopsin.</title>
        <authorList>
            <person name="Vollmers J."/>
            <person name="Voget S."/>
            <person name="Dietrich S."/>
            <person name="Gollnow K."/>
            <person name="Smits M."/>
            <person name="Meyer K."/>
            <person name="Brinkhoff T."/>
            <person name="Simon M."/>
            <person name="Daniel R."/>
        </authorList>
    </citation>
    <scope>NUCLEOTIDE SEQUENCE [LARGE SCALE GENOMIC DNA]</scope>
    <source>
        <strain evidence="2 3">238</strain>
    </source>
</reference>
<dbReference type="InterPro" id="IPR014577">
    <property type="entry name" value="UCP033093_metalloPase"/>
</dbReference>
<dbReference type="PIRSF" id="PIRSF033093">
    <property type="entry name" value="UCP_ML1119"/>
    <property type="match status" value="1"/>
</dbReference>
<dbReference type="Pfam" id="PF00149">
    <property type="entry name" value="Metallophos"/>
    <property type="match status" value="1"/>
</dbReference>